<comment type="caution">
    <text evidence="2">The sequence shown here is derived from an EMBL/GenBank/DDBJ whole genome shotgun (WGS) entry which is preliminary data.</text>
</comment>
<evidence type="ECO:0000256" key="1">
    <source>
        <dbReference type="SAM" id="Phobius"/>
    </source>
</evidence>
<protein>
    <submittedName>
        <fullName evidence="2">Uncharacterized protein</fullName>
    </submittedName>
</protein>
<dbReference type="STRING" id="1801764.A2903_02500"/>
<dbReference type="EMBL" id="MFUO01000025">
    <property type="protein sequence ID" value="OGI83565.1"/>
    <property type="molecule type" value="Genomic_DNA"/>
</dbReference>
<dbReference type="Proteomes" id="UP000178184">
    <property type="component" value="Unassembled WGS sequence"/>
</dbReference>
<keyword evidence="1" id="KW-0472">Membrane</keyword>
<keyword evidence="1" id="KW-0812">Transmembrane</keyword>
<feature type="transmembrane region" description="Helical" evidence="1">
    <location>
        <begin position="57"/>
        <end position="74"/>
    </location>
</feature>
<feature type="transmembrane region" description="Helical" evidence="1">
    <location>
        <begin position="7"/>
        <end position="37"/>
    </location>
</feature>
<sequence length="80" mass="9551">MFKIIIGLIFIIVFFFLNLFYLQLLFLIGAIFILSKYNFIILPFTLIYDFVFASGKFPIYSIITLGLILLYFFIKKFLRD</sequence>
<accession>A0A1F6WPC0</accession>
<dbReference type="AlphaFoldDB" id="A0A1F6WPC0"/>
<name>A0A1F6WPC0_9BACT</name>
<evidence type="ECO:0000313" key="3">
    <source>
        <dbReference type="Proteomes" id="UP000178184"/>
    </source>
</evidence>
<reference evidence="2 3" key="1">
    <citation type="journal article" date="2016" name="Nat. Commun.">
        <title>Thousands of microbial genomes shed light on interconnected biogeochemical processes in an aquifer system.</title>
        <authorList>
            <person name="Anantharaman K."/>
            <person name="Brown C.T."/>
            <person name="Hug L.A."/>
            <person name="Sharon I."/>
            <person name="Castelle C.J."/>
            <person name="Probst A.J."/>
            <person name="Thomas B.C."/>
            <person name="Singh A."/>
            <person name="Wilkins M.J."/>
            <person name="Karaoz U."/>
            <person name="Brodie E.L."/>
            <person name="Williams K.H."/>
            <person name="Hubbard S.S."/>
            <person name="Banfield J.F."/>
        </authorList>
    </citation>
    <scope>NUCLEOTIDE SEQUENCE [LARGE SCALE GENOMIC DNA]</scope>
</reference>
<gene>
    <name evidence="2" type="ORF">A2903_02500</name>
</gene>
<organism evidence="2 3">
    <name type="scientific">Candidatus Nomurabacteria bacterium RIFCSPLOWO2_01_FULL_33_17</name>
    <dbReference type="NCBI Taxonomy" id="1801764"/>
    <lineage>
        <taxon>Bacteria</taxon>
        <taxon>Candidatus Nomuraibacteriota</taxon>
    </lineage>
</organism>
<keyword evidence="1" id="KW-1133">Transmembrane helix</keyword>
<evidence type="ECO:0000313" key="2">
    <source>
        <dbReference type="EMBL" id="OGI83565.1"/>
    </source>
</evidence>
<proteinExistence type="predicted"/>